<dbReference type="GO" id="GO:0016757">
    <property type="term" value="F:glycosyltransferase activity"/>
    <property type="evidence" value="ECO:0007669"/>
    <property type="project" value="TreeGrafter"/>
</dbReference>
<gene>
    <name evidence="2" type="ORF">A3A33_01465</name>
</gene>
<dbReference type="Proteomes" id="UP000179047">
    <property type="component" value="Unassembled WGS sequence"/>
</dbReference>
<evidence type="ECO:0000313" key="3">
    <source>
        <dbReference type="Proteomes" id="UP000179047"/>
    </source>
</evidence>
<dbReference type="STRING" id="1802701.A3A33_01465"/>
<evidence type="ECO:0000256" key="1">
    <source>
        <dbReference type="ARBA" id="ARBA00022679"/>
    </source>
</evidence>
<evidence type="ECO:0000313" key="2">
    <source>
        <dbReference type="EMBL" id="OGN29972.1"/>
    </source>
</evidence>
<accession>A0A1F8GX18</accession>
<evidence type="ECO:0008006" key="4">
    <source>
        <dbReference type="Google" id="ProtNLM"/>
    </source>
</evidence>
<dbReference type="PANTHER" id="PTHR46401:SF2">
    <property type="entry name" value="GLYCOSYLTRANSFERASE WBBK-RELATED"/>
    <property type="match status" value="1"/>
</dbReference>
<dbReference type="SUPFAM" id="SSF53756">
    <property type="entry name" value="UDP-Glycosyltransferase/glycogen phosphorylase"/>
    <property type="match status" value="1"/>
</dbReference>
<dbReference type="AlphaFoldDB" id="A0A1F8GX18"/>
<organism evidence="2 3">
    <name type="scientific">Candidatus Yanofskybacteria bacterium RIFCSPLOWO2_01_FULL_49_25</name>
    <dbReference type="NCBI Taxonomy" id="1802701"/>
    <lineage>
        <taxon>Bacteria</taxon>
        <taxon>Candidatus Yanofskyibacteriota</taxon>
    </lineage>
</organism>
<comment type="caution">
    <text evidence="2">The sequence shown here is derived from an EMBL/GenBank/DDBJ whole genome shotgun (WGS) entry which is preliminary data.</text>
</comment>
<dbReference type="Pfam" id="PF13692">
    <property type="entry name" value="Glyco_trans_1_4"/>
    <property type="match status" value="1"/>
</dbReference>
<dbReference type="Gene3D" id="3.40.50.2000">
    <property type="entry name" value="Glycogen Phosphorylase B"/>
    <property type="match status" value="2"/>
</dbReference>
<dbReference type="GO" id="GO:0009103">
    <property type="term" value="P:lipopolysaccharide biosynthetic process"/>
    <property type="evidence" value="ECO:0007669"/>
    <property type="project" value="TreeGrafter"/>
</dbReference>
<name>A0A1F8GX18_9BACT</name>
<proteinExistence type="predicted"/>
<sequence length="351" mass="39857">MYKNILYFGVYSHGNPRNAIIIKGLRSRGHTVIECRVRPGFLPFMYVRLLWHYLRMRPRFDRMIVGFPGAEVMLLAKMLTRKPIVFDAFSSAYLAYIIDRKYWKIGSLRSVWYRFIDRWSCRLADAVLLDTNAQINYFVREFRVSRNKFFKVLIGTDTDIFKPSTSHRSPSVCRLHFHGTYIPLQGIEHIIDAASGILALGIELEIVGDGKIKPAILARAHALGVADRIVFRGNLAYDALAQSVANADICLGIFGDSIKAQLVIPNKIYEYAAMKKPIITLDTPAIRELFDEQSMVLLSDARPETIISAVARLKDNLKLCAELSERAYAISMQNATPEIIGRRVEEIINTV</sequence>
<reference evidence="2 3" key="1">
    <citation type="journal article" date="2016" name="Nat. Commun.">
        <title>Thousands of microbial genomes shed light on interconnected biogeochemical processes in an aquifer system.</title>
        <authorList>
            <person name="Anantharaman K."/>
            <person name="Brown C.T."/>
            <person name="Hug L.A."/>
            <person name="Sharon I."/>
            <person name="Castelle C.J."/>
            <person name="Probst A.J."/>
            <person name="Thomas B.C."/>
            <person name="Singh A."/>
            <person name="Wilkins M.J."/>
            <person name="Karaoz U."/>
            <person name="Brodie E.L."/>
            <person name="Williams K.H."/>
            <person name="Hubbard S.S."/>
            <person name="Banfield J.F."/>
        </authorList>
    </citation>
    <scope>NUCLEOTIDE SEQUENCE [LARGE SCALE GENOMIC DNA]</scope>
</reference>
<dbReference type="PANTHER" id="PTHR46401">
    <property type="entry name" value="GLYCOSYLTRANSFERASE WBBK-RELATED"/>
    <property type="match status" value="1"/>
</dbReference>
<dbReference type="EMBL" id="MGKP01000001">
    <property type="protein sequence ID" value="OGN29972.1"/>
    <property type="molecule type" value="Genomic_DNA"/>
</dbReference>
<keyword evidence="1" id="KW-0808">Transferase</keyword>
<protein>
    <recommendedName>
        <fullName evidence="4">Glycosyl transferase family 1 domain-containing protein</fullName>
    </recommendedName>
</protein>